<feature type="region of interest" description="Disordered" evidence="1">
    <location>
        <begin position="1"/>
        <end position="29"/>
    </location>
</feature>
<organism evidence="2">
    <name type="scientific">Oryza sativa subsp. japonica</name>
    <name type="common">Rice</name>
    <dbReference type="NCBI Taxonomy" id="39947"/>
    <lineage>
        <taxon>Eukaryota</taxon>
        <taxon>Viridiplantae</taxon>
        <taxon>Streptophyta</taxon>
        <taxon>Embryophyta</taxon>
        <taxon>Tracheophyta</taxon>
        <taxon>Spermatophyta</taxon>
        <taxon>Magnoliopsida</taxon>
        <taxon>Liliopsida</taxon>
        <taxon>Poales</taxon>
        <taxon>Poaceae</taxon>
        <taxon>BOP clade</taxon>
        <taxon>Oryzoideae</taxon>
        <taxon>Oryzeae</taxon>
        <taxon>Oryzinae</taxon>
        <taxon>Oryza</taxon>
        <taxon>Oryza sativa</taxon>
    </lineage>
</organism>
<name>Q5JLS1_ORYSJ</name>
<dbReference type="AlphaFoldDB" id="Q5JLS1"/>
<gene>
    <name evidence="2" type="primary">B1131G08.20</name>
</gene>
<reference evidence="2" key="1">
    <citation type="journal article" date="2002" name="Nature">
        <title>The genome sequence and structure of rice chromosome 1.</title>
        <authorList>
            <person name="Sasaki T."/>
            <person name="Matsumoto T."/>
            <person name="Yamamoto K."/>
            <person name="Sakata K."/>
            <person name="Baba T."/>
            <person name="Katayose Y."/>
            <person name="Wu J."/>
            <person name="Niimura Y."/>
            <person name="Cheng Z."/>
            <person name="Nagamura Y."/>
            <person name="Antonio B.A."/>
            <person name="Kanamori H."/>
            <person name="Hosokawa S."/>
            <person name="Masukawa M."/>
            <person name="Arikawa K."/>
            <person name="Chiden Y."/>
            <person name="Hayashi M."/>
            <person name="Okamoto M."/>
            <person name="Ando T."/>
            <person name="Aoki H."/>
            <person name="Arita K."/>
            <person name="Hamada M."/>
            <person name="Harada C."/>
            <person name="Hijishita S."/>
            <person name="Honda M."/>
            <person name="Ichikawa Y."/>
            <person name="Idonuma A."/>
            <person name="Iijima M."/>
            <person name="Ikeda M."/>
            <person name="Ikeno M."/>
            <person name="Itoh S."/>
            <person name="Itoh T."/>
            <person name="Itoh Y."/>
            <person name="Itoh Y."/>
            <person name="Iwabuchi A."/>
            <person name="Kamiya K."/>
            <person name="Karasawa W."/>
            <person name="Katagiri S."/>
            <person name="Kikuta A."/>
            <person name="Kobayashi N."/>
            <person name="Kono I."/>
            <person name="Machita K."/>
            <person name="Maehara T."/>
            <person name="Mizuno H."/>
            <person name="Mizubayashi T."/>
            <person name="Mukai Y."/>
            <person name="Nagasaki H."/>
            <person name="Nakashima M."/>
            <person name="Nakama Y."/>
            <person name="Nakamichi Y."/>
            <person name="Nakamura M."/>
            <person name="Namiki N."/>
            <person name="Negishi M."/>
            <person name="Ohta I."/>
            <person name="Ono N."/>
            <person name="Saji S."/>
            <person name="Sakai K."/>
            <person name="Shibata M."/>
            <person name="Shimokawa T."/>
            <person name="Shomura A."/>
            <person name="Song J."/>
            <person name="Takazaki Y."/>
            <person name="Terasawa K."/>
            <person name="Tsuji K."/>
            <person name="Waki K."/>
            <person name="Yamagata H."/>
            <person name="Yamane H."/>
            <person name="Yoshiki S."/>
            <person name="Yoshihara R."/>
            <person name="Yukawa K."/>
            <person name="Zhong H."/>
            <person name="Iwama H."/>
            <person name="Endo T."/>
            <person name="Ito H."/>
            <person name="Hahn J.H."/>
            <person name="Kim H.I."/>
            <person name="Eun M.Y."/>
            <person name="Yano M."/>
            <person name="Jiang J."/>
            <person name="Gojobori T."/>
        </authorList>
    </citation>
    <scope>NUCLEOTIDE SEQUENCE [LARGE SCALE GENOMIC DNA]</scope>
</reference>
<evidence type="ECO:0000313" key="2">
    <source>
        <dbReference type="EMBL" id="BAD87589.1"/>
    </source>
</evidence>
<dbReference type="Proteomes" id="UP000817658">
    <property type="component" value="Chromosome 1"/>
</dbReference>
<dbReference type="EMBL" id="AP003409">
    <property type="protein sequence ID" value="BAD87589.1"/>
    <property type="molecule type" value="Genomic_DNA"/>
</dbReference>
<evidence type="ECO:0000256" key="1">
    <source>
        <dbReference type="SAM" id="MobiDB-lite"/>
    </source>
</evidence>
<sequence length="63" mass="6744">MREPQAAMAASEPRPRAAEATQPPRTRCGRGRRIELAAPPAAGKLELRTSSVRAEINHAGLGR</sequence>
<proteinExistence type="predicted"/>
<accession>Q5JLS1</accession>
<protein>
    <submittedName>
        <fullName evidence="2">Uncharacterized protein</fullName>
    </submittedName>
</protein>
<feature type="compositionally biased region" description="Low complexity" evidence="1">
    <location>
        <begin position="1"/>
        <end position="12"/>
    </location>
</feature>